<evidence type="ECO:0000256" key="3">
    <source>
        <dbReference type="ARBA" id="ARBA00022692"/>
    </source>
</evidence>
<evidence type="ECO:0000256" key="7">
    <source>
        <dbReference type="ARBA" id="ARBA00023157"/>
    </source>
</evidence>
<evidence type="ECO:0000256" key="6">
    <source>
        <dbReference type="ARBA" id="ARBA00023136"/>
    </source>
</evidence>
<keyword evidence="8" id="KW-0675">Receptor</keyword>
<feature type="domain" description="Ig-like" evidence="13">
    <location>
        <begin position="215"/>
        <end position="328"/>
    </location>
</feature>
<feature type="domain" description="Ig-like" evidence="13">
    <location>
        <begin position="2"/>
        <end position="125"/>
    </location>
</feature>
<comment type="subcellular location">
    <subcellularLocation>
        <location evidence="1">Cell membrane</location>
        <topology evidence="1">Single-pass type I membrane protein</topology>
    </subcellularLocation>
</comment>
<evidence type="ECO:0000256" key="12">
    <source>
        <dbReference type="SAM" id="SignalP"/>
    </source>
</evidence>
<reference evidence="14" key="4">
    <citation type="submission" date="2025-09" db="UniProtKB">
        <authorList>
            <consortium name="Ensembl"/>
        </authorList>
    </citation>
    <scope>IDENTIFICATION</scope>
    <source>
        <strain evidence="14">HSOK</strain>
    </source>
</reference>
<dbReference type="InterPro" id="IPR051713">
    <property type="entry name" value="T-cell_Activation_Regulation"/>
</dbReference>
<reference key="1">
    <citation type="journal article" date="2007" name="Nature">
        <title>The medaka draft genome and insights into vertebrate genome evolution.</title>
        <authorList>
            <person name="Kasahara M."/>
            <person name="Naruse K."/>
            <person name="Sasaki S."/>
            <person name="Nakatani Y."/>
            <person name="Qu W."/>
            <person name="Ahsan B."/>
            <person name="Yamada T."/>
            <person name="Nagayasu Y."/>
            <person name="Doi K."/>
            <person name="Kasai Y."/>
            <person name="Jindo T."/>
            <person name="Kobayashi D."/>
            <person name="Shimada A."/>
            <person name="Toyoda A."/>
            <person name="Kuroki Y."/>
            <person name="Fujiyama A."/>
            <person name="Sasaki T."/>
            <person name="Shimizu A."/>
            <person name="Asakawa S."/>
            <person name="Shimizu N."/>
            <person name="Hashimoto S."/>
            <person name="Yang J."/>
            <person name="Lee Y."/>
            <person name="Matsushima K."/>
            <person name="Sugano S."/>
            <person name="Sakaizumi M."/>
            <person name="Narita T."/>
            <person name="Ohishi K."/>
            <person name="Haga S."/>
            <person name="Ohta F."/>
            <person name="Nomoto H."/>
            <person name="Nogata K."/>
            <person name="Morishita T."/>
            <person name="Endo T."/>
            <person name="Shin-I T."/>
            <person name="Takeda H."/>
            <person name="Morishita S."/>
            <person name="Kohara Y."/>
        </authorList>
    </citation>
    <scope>NUCLEOTIDE SEQUENCE [LARGE SCALE GENOMIC DNA]</scope>
    <source>
        <strain>Hd-rR</strain>
    </source>
</reference>
<keyword evidence="9" id="KW-0325">Glycoprotein</keyword>
<organism evidence="14 15">
    <name type="scientific">Oryzias latipes</name>
    <name type="common">Japanese rice fish</name>
    <name type="synonym">Japanese killifish</name>
    <dbReference type="NCBI Taxonomy" id="8090"/>
    <lineage>
        <taxon>Eukaryota</taxon>
        <taxon>Metazoa</taxon>
        <taxon>Chordata</taxon>
        <taxon>Craniata</taxon>
        <taxon>Vertebrata</taxon>
        <taxon>Euteleostomi</taxon>
        <taxon>Actinopterygii</taxon>
        <taxon>Neopterygii</taxon>
        <taxon>Teleostei</taxon>
        <taxon>Neoteleostei</taxon>
        <taxon>Acanthomorphata</taxon>
        <taxon>Ovalentaria</taxon>
        <taxon>Atherinomorphae</taxon>
        <taxon>Beloniformes</taxon>
        <taxon>Adrianichthyidae</taxon>
        <taxon>Oryziinae</taxon>
        <taxon>Oryzias</taxon>
    </lineage>
</organism>
<dbReference type="InterPro" id="IPR036179">
    <property type="entry name" value="Ig-like_dom_sf"/>
</dbReference>
<dbReference type="InterPro" id="IPR003599">
    <property type="entry name" value="Ig_sub"/>
</dbReference>
<evidence type="ECO:0000256" key="9">
    <source>
        <dbReference type="ARBA" id="ARBA00023180"/>
    </source>
</evidence>
<sequence>MPGAMSLIRTWACLLLWVSAATQDKTPEVAVKCFISEDCVLPCSFQSGAGETVEWFKQDKLMYKFERKTQERFIHQQLAGRASVSPQQVSQGNATLVLKTSSLKDRGTYRCHVNSSAGHHDATVILRVEAPIRGLFLEMSRLSGFEEMKCIVQDVFPAPRVTWETEPPTLEAFKPFTRMTADKRGLYTVDSRLKKMEGKPDLIYICKMTPPYGGPAWTSSLIEREIKGSEGKDLTLPCSAPTYLNKPSLQWTFSTSNESTQILTYNSQSGRSITLSPWEGQVELDIYNAHFGDGSVRLMNPHRSRNAGGYTCVFSTPYSSHTERNKVTFSAVTAGQEGSEKDTSFWWIFGLVAGLLLLVLTGLFAFLKLRAKKQKLTHKSEEEAELNAVRGWSSQTPEALQKLYTR</sequence>
<name>A0A3P9HPW7_ORYLA</name>
<keyword evidence="6 11" id="KW-0472">Membrane</keyword>
<feature type="chain" id="PRO_5018122821" description="Ig-like domain-containing protein" evidence="12">
    <location>
        <begin position="24"/>
        <end position="406"/>
    </location>
</feature>
<dbReference type="AlphaFoldDB" id="A0A3P9HPW7"/>
<dbReference type="InterPro" id="IPR013783">
    <property type="entry name" value="Ig-like_fold"/>
</dbReference>
<dbReference type="Gene3D" id="2.60.40.10">
    <property type="entry name" value="Immunoglobulins"/>
    <property type="match status" value="3"/>
</dbReference>
<evidence type="ECO:0000256" key="5">
    <source>
        <dbReference type="ARBA" id="ARBA00022989"/>
    </source>
</evidence>
<protein>
    <recommendedName>
        <fullName evidence="13">Ig-like domain-containing protein</fullName>
    </recommendedName>
</protein>
<keyword evidence="3 11" id="KW-0812">Transmembrane</keyword>
<dbReference type="Pfam" id="PF07686">
    <property type="entry name" value="V-set"/>
    <property type="match status" value="2"/>
</dbReference>
<evidence type="ECO:0000256" key="8">
    <source>
        <dbReference type="ARBA" id="ARBA00023170"/>
    </source>
</evidence>
<evidence type="ECO:0000256" key="4">
    <source>
        <dbReference type="ARBA" id="ARBA00022729"/>
    </source>
</evidence>
<evidence type="ECO:0000256" key="11">
    <source>
        <dbReference type="SAM" id="Phobius"/>
    </source>
</evidence>
<keyword evidence="4 12" id="KW-0732">Signal</keyword>
<dbReference type="PANTHER" id="PTHR25466:SF14">
    <property type="entry name" value="BUTYROPHILIN SUBFAMILY 2 MEMBER A2-LIKE-RELATED"/>
    <property type="match status" value="1"/>
</dbReference>
<dbReference type="Proteomes" id="UP000265200">
    <property type="component" value="Chromosome 20"/>
</dbReference>
<dbReference type="GO" id="GO:0005886">
    <property type="term" value="C:plasma membrane"/>
    <property type="evidence" value="ECO:0007669"/>
    <property type="project" value="UniProtKB-SubCell"/>
</dbReference>
<dbReference type="SMART" id="SM00409">
    <property type="entry name" value="IG"/>
    <property type="match status" value="2"/>
</dbReference>
<keyword evidence="5 11" id="KW-1133">Transmembrane helix</keyword>
<evidence type="ECO:0000256" key="2">
    <source>
        <dbReference type="ARBA" id="ARBA00022475"/>
    </source>
</evidence>
<dbReference type="InterPro" id="IPR007110">
    <property type="entry name" value="Ig-like_dom"/>
</dbReference>
<evidence type="ECO:0000256" key="10">
    <source>
        <dbReference type="ARBA" id="ARBA00023319"/>
    </source>
</evidence>
<evidence type="ECO:0000313" key="14">
    <source>
        <dbReference type="Ensembl" id="ENSORLP00015009782.1"/>
    </source>
</evidence>
<keyword evidence="10" id="KW-0393">Immunoglobulin domain</keyword>
<feature type="transmembrane region" description="Helical" evidence="11">
    <location>
        <begin position="345"/>
        <end position="367"/>
    </location>
</feature>
<evidence type="ECO:0000256" key="1">
    <source>
        <dbReference type="ARBA" id="ARBA00004251"/>
    </source>
</evidence>
<accession>A0A3P9HPW7</accession>
<reference evidence="14" key="3">
    <citation type="submission" date="2025-08" db="UniProtKB">
        <authorList>
            <consortium name="Ensembl"/>
        </authorList>
    </citation>
    <scope>IDENTIFICATION</scope>
    <source>
        <strain evidence="14">HSOK</strain>
    </source>
</reference>
<dbReference type="SUPFAM" id="SSF48726">
    <property type="entry name" value="Immunoglobulin"/>
    <property type="match status" value="2"/>
</dbReference>
<proteinExistence type="predicted"/>
<reference evidence="14 15" key="2">
    <citation type="submission" date="2017-04" db="EMBL/GenBank/DDBJ databases">
        <title>CpG methylation of centromeres and impact of large insertions on vertebrate speciation.</title>
        <authorList>
            <person name="Ichikawa K."/>
            <person name="Yoshimura J."/>
            <person name="Morishita S."/>
        </authorList>
    </citation>
    <scope>NUCLEOTIDE SEQUENCE</scope>
    <source>
        <strain evidence="14 15">HSOK</strain>
    </source>
</reference>
<feature type="signal peptide" evidence="12">
    <location>
        <begin position="1"/>
        <end position="23"/>
    </location>
</feature>
<dbReference type="PROSITE" id="PS50835">
    <property type="entry name" value="IG_LIKE"/>
    <property type="match status" value="2"/>
</dbReference>
<keyword evidence="2" id="KW-1003">Cell membrane</keyword>
<evidence type="ECO:0000259" key="13">
    <source>
        <dbReference type="PROSITE" id="PS50835"/>
    </source>
</evidence>
<dbReference type="PANTHER" id="PTHR25466">
    <property type="entry name" value="T-LYMPHOCYTE ACTIVATION ANTIGEN"/>
    <property type="match status" value="1"/>
</dbReference>
<dbReference type="InterPro" id="IPR013106">
    <property type="entry name" value="Ig_V-set"/>
</dbReference>
<dbReference type="Ensembl" id="ENSORLT00015016185.1">
    <property type="protein sequence ID" value="ENSORLP00015009782.1"/>
    <property type="gene ID" value="ENSORLG00015010591.1"/>
</dbReference>
<evidence type="ECO:0000313" key="15">
    <source>
        <dbReference type="Proteomes" id="UP000265200"/>
    </source>
</evidence>
<keyword evidence="7" id="KW-1015">Disulfide bond</keyword>